<evidence type="ECO:0000313" key="2">
    <source>
        <dbReference type="Proteomes" id="UP000195305"/>
    </source>
</evidence>
<keyword evidence="2" id="KW-1185">Reference proteome</keyword>
<organism evidence="1 2">
    <name type="scientific">Massilimicrobiota timonensis</name>
    <dbReference type="NCBI Taxonomy" id="1776392"/>
    <lineage>
        <taxon>Bacteria</taxon>
        <taxon>Bacillati</taxon>
        <taxon>Bacillota</taxon>
        <taxon>Erysipelotrichia</taxon>
        <taxon>Erysipelotrichales</taxon>
        <taxon>Erysipelotrichaceae</taxon>
        <taxon>Massilimicrobiota</taxon>
    </lineage>
</organism>
<dbReference type="OrthoDB" id="1644682at2"/>
<dbReference type="AlphaFoldDB" id="A0A1Y4SYZ5"/>
<comment type="caution">
    <text evidence="1">The sequence shown here is derived from an EMBL/GenBank/DDBJ whole genome shotgun (WGS) entry which is preliminary data.</text>
</comment>
<gene>
    <name evidence="1" type="ORF">B5E75_07435</name>
</gene>
<protein>
    <submittedName>
        <fullName evidence="1">Uncharacterized protein</fullName>
    </submittedName>
</protein>
<dbReference type="EMBL" id="NFLJ01000019">
    <property type="protein sequence ID" value="OUQ34162.1"/>
    <property type="molecule type" value="Genomic_DNA"/>
</dbReference>
<evidence type="ECO:0000313" key="1">
    <source>
        <dbReference type="EMBL" id="OUQ34162.1"/>
    </source>
</evidence>
<proteinExistence type="predicted"/>
<dbReference type="RefSeq" id="WP_087358126.1">
    <property type="nucleotide sequence ID" value="NZ_AP031415.1"/>
</dbReference>
<sequence length="88" mass="10445">MMNFYRLNHRLQQMTLKILKNLCHRHDIVIEDGDLKIILHLIKDNPHTVLNDEYTPILLSEISQKTSQKTCLSFKPLLDQSYLLKEIE</sequence>
<accession>A0A1Y4SYZ5</accession>
<reference evidence="1 2" key="1">
    <citation type="journal article" date="2018" name="BMC Genomics">
        <title>Whole genome sequencing and function prediction of 133 gut anaerobes isolated from chicken caecum in pure cultures.</title>
        <authorList>
            <person name="Medvecky M."/>
            <person name="Cejkova D."/>
            <person name="Polansky O."/>
            <person name="Karasova D."/>
            <person name="Kubasova T."/>
            <person name="Cizek A."/>
            <person name="Rychlik I."/>
        </authorList>
    </citation>
    <scope>NUCLEOTIDE SEQUENCE [LARGE SCALE GENOMIC DNA]</scope>
    <source>
        <strain evidence="1 2">An13</strain>
    </source>
</reference>
<name>A0A1Y4SYZ5_9FIRM</name>
<dbReference type="Proteomes" id="UP000195305">
    <property type="component" value="Unassembled WGS sequence"/>
</dbReference>